<evidence type="ECO:0000313" key="5">
    <source>
        <dbReference type="Proteomes" id="UP000887540"/>
    </source>
</evidence>
<dbReference type="GO" id="GO:0008234">
    <property type="term" value="F:cysteine-type peptidase activity"/>
    <property type="evidence" value="ECO:0007669"/>
    <property type="project" value="InterPro"/>
</dbReference>
<accession>A0A914DVC7</accession>
<comment type="similarity">
    <text evidence="1">Belongs to the peptidase C1 family.</text>
</comment>
<evidence type="ECO:0000313" key="6">
    <source>
        <dbReference type="WBParaSite" id="ACRNAN_scaffold409.g12832.t1"/>
    </source>
</evidence>
<dbReference type="Gene3D" id="3.90.70.10">
    <property type="entry name" value="Cysteine proteinases"/>
    <property type="match status" value="2"/>
</dbReference>
<feature type="chain" id="PRO_5036711568" evidence="2">
    <location>
        <begin position="18"/>
        <end position="611"/>
    </location>
</feature>
<dbReference type="SMART" id="SM00848">
    <property type="entry name" value="Inhibitor_I29"/>
    <property type="match status" value="1"/>
</dbReference>
<keyword evidence="5" id="KW-1185">Reference proteome</keyword>
<keyword evidence="2" id="KW-0732">Signal</keyword>
<protein>
    <submittedName>
        <fullName evidence="6">Uncharacterized protein</fullName>
    </submittedName>
</protein>
<dbReference type="InterPro" id="IPR038765">
    <property type="entry name" value="Papain-like_cys_pep_sf"/>
</dbReference>
<dbReference type="InterPro" id="IPR013201">
    <property type="entry name" value="Prot_inhib_I29"/>
</dbReference>
<organism evidence="5 6">
    <name type="scientific">Acrobeloides nanus</name>
    <dbReference type="NCBI Taxonomy" id="290746"/>
    <lineage>
        <taxon>Eukaryota</taxon>
        <taxon>Metazoa</taxon>
        <taxon>Ecdysozoa</taxon>
        <taxon>Nematoda</taxon>
        <taxon>Chromadorea</taxon>
        <taxon>Rhabditida</taxon>
        <taxon>Tylenchina</taxon>
        <taxon>Cephalobomorpha</taxon>
        <taxon>Cephaloboidea</taxon>
        <taxon>Cephalobidae</taxon>
        <taxon>Acrobeloides</taxon>
    </lineage>
</organism>
<dbReference type="GO" id="GO:0006508">
    <property type="term" value="P:proteolysis"/>
    <property type="evidence" value="ECO:0007669"/>
    <property type="project" value="InterPro"/>
</dbReference>
<evidence type="ECO:0000256" key="2">
    <source>
        <dbReference type="SAM" id="SignalP"/>
    </source>
</evidence>
<dbReference type="AlphaFoldDB" id="A0A914DVC7"/>
<dbReference type="InterPro" id="IPR025661">
    <property type="entry name" value="Pept_asp_AS"/>
</dbReference>
<evidence type="ECO:0000259" key="3">
    <source>
        <dbReference type="SMART" id="SM00645"/>
    </source>
</evidence>
<name>A0A914DVC7_9BILA</name>
<reference evidence="6" key="1">
    <citation type="submission" date="2022-11" db="UniProtKB">
        <authorList>
            <consortium name="WormBaseParasite"/>
        </authorList>
    </citation>
    <scope>IDENTIFICATION</scope>
</reference>
<proteinExistence type="inferred from homology"/>
<dbReference type="InterPro" id="IPR000668">
    <property type="entry name" value="Peptidase_C1A_C"/>
</dbReference>
<dbReference type="SUPFAM" id="SSF54001">
    <property type="entry name" value="Cysteine proteinases"/>
    <property type="match status" value="1"/>
</dbReference>
<evidence type="ECO:0000259" key="4">
    <source>
        <dbReference type="SMART" id="SM00848"/>
    </source>
</evidence>
<dbReference type="Pfam" id="PF08246">
    <property type="entry name" value="Inhibitor_I29"/>
    <property type="match status" value="1"/>
</dbReference>
<dbReference type="Pfam" id="PF00112">
    <property type="entry name" value="Peptidase_C1"/>
    <property type="match status" value="1"/>
</dbReference>
<dbReference type="WBParaSite" id="ACRNAN_scaffold409.g12832.t1">
    <property type="protein sequence ID" value="ACRNAN_scaffold409.g12832.t1"/>
    <property type="gene ID" value="ACRNAN_scaffold409.g12832"/>
</dbReference>
<dbReference type="InterPro" id="IPR013128">
    <property type="entry name" value="Peptidase_C1A"/>
</dbReference>
<feature type="signal peptide" evidence="2">
    <location>
        <begin position="1"/>
        <end position="17"/>
    </location>
</feature>
<dbReference type="PANTHER" id="PTHR12411">
    <property type="entry name" value="CYSTEINE PROTEASE FAMILY C1-RELATED"/>
    <property type="match status" value="1"/>
</dbReference>
<evidence type="ECO:0000256" key="1">
    <source>
        <dbReference type="ARBA" id="ARBA00008455"/>
    </source>
</evidence>
<sequence length="611" mass="66784">MFIKAWIFFCLFGFGQTFCPIGVLQNLKDQKHVQDFVDFILNFNRTYESESELLERLKNFRENMQEILKLQKDFGTEMFGVNDLVDWSESELANLARLPKPPTFENISTIPVSATASRRAKRQAPTNFDWRDSNKVTPVKQQGCMWAPRPMSFLTSTSGVYNPSDAECEQAEQQHRGHLVTIVGYGVDPNGIPYWTIKNSWGAGWGNGGFFKLYRGKKTCWMGGSLTAASAKSQPMECDDITDESYCKYLKSMGVCGANYEPMKGCTGTCGKCPIGGSGTSTKYDFCTASTTTKSPTTTTKACKQCAAITLNNFGGVATSVNPDRLKYDCGSRVEFYCNKTVGFKEVCFRVNNIDQNGNSGGFTECFPNYSVQALTCNNGQWTNNTNTITSLGCWSTADTPPATTPKAPSMTTTVCQQCTALTIKNPGNAATSVNPAQSTYNCGAQVSYYCNKTTGHKEVCFNVNSADPNGNSSGFTECFPNYSYQTITCNNGKWTNNTQTITSLTCTQTEECKSCSPLPFTNSNGVPASVTPQQSAYACGATVRIACSRPASIPVGQQKICMNEITFDSNGGLKSGLGCFANNVWNDLTCKDGRWHGENVAFQSISCLLK</sequence>
<dbReference type="SMART" id="SM00645">
    <property type="entry name" value="Pept_C1"/>
    <property type="match status" value="1"/>
</dbReference>
<feature type="domain" description="Cathepsin propeptide inhibitor" evidence="4">
    <location>
        <begin position="36"/>
        <end position="92"/>
    </location>
</feature>
<dbReference type="PROSITE" id="PS00640">
    <property type="entry name" value="THIOL_PROTEASE_ASN"/>
    <property type="match status" value="1"/>
</dbReference>
<feature type="domain" description="Peptidase C1A papain C-terminal" evidence="3">
    <location>
        <begin position="54"/>
        <end position="232"/>
    </location>
</feature>
<dbReference type="Proteomes" id="UP000887540">
    <property type="component" value="Unplaced"/>
</dbReference>